<dbReference type="NCBIfam" id="NF033230">
    <property type="entry name" value="phage_region_01"/>
    <property type="match status" value="1"/>
</dbReference>
<gene>
    <name evidence="1" type="ORF">NCTC11214_05158</name>
</gene>
<reference evidence="1 2" key="1">
    <citation type="submission" date="2018-12" db="EMBL/GenBank/DDBJ databases">
        <authorList>
            <consortium name="Pathogen Informatics"/>
        </authorList>
    </citation>
    <scope>NUCLEOTIDE SEQUENCE [LARGE SCALE GENOMIC DNA]</scope>
    <source>
        <strain evidence="1 2">NCTC11214</strain>
    </source>
</reference>
<accession>A0A3S4EIE9</accession>
<evidence type="ECO:0000313" key="2">
    <source>
        <dbReference type="Proteomes" id="UP000281391"/>
    </source>
</evidence>
<dbReference type="AlphaFoldDB" id="A0A3S4EIE9"/>
<dbReference type="Proteomes" id="UP000281391">
    <property type="component" value="Chromosome"/>
</dbReference>
<name>A0A3S4EIE9_SEROD</name>
<dbReference type="RefSeq" id="WP_004964901.1">
    <property type="nucleotide sequence ID" value="NZ_LR134117.1"/>
</dbReference>
<sequence>MSAVHNLWHVIKAKVCQNRNLNHSAYYSGSQQDNCIKNRSAQILTLEIVLNEHRKKFATIFEPLKGKNALYHLIFTKTYWTPSEIRKLSLSDSLFVIQDELRVDKLPKDIQEFIESLSLPSVAFTFDELLEEDWDPKENSIPLASLN</sequence>
<proteinExistence type="predicted"/>
<dbReference type="KEGG" id="sof:NCTC11214_05158"/>
<dbReference type="InterPro" id="IPR059241">
    <property type="entry name" value="SfIV_phage_associated"/>
</dbReference>
<protein>
    <submittedName>
        <fullName evidence="1">Uncharacterized protein</fullName>
    </submittedName>
</protein>
<organism evidence="1 2">
    <name type="scientific">Serratia odorifera</name>
    <dbReference type="NCBI Taxonomy" id="618"/>
    <lineage>
        <taxon>Bacteria</taxon>
        <taxon>Pseudomonadati</taxon>
        <taxon>Pseudomonadota</taxon>
        <taxon>Gammaproteobacteria</taxon>
        <taxon>Enterobacterales</taxon>
        <taxon>Yersiniaceae</taxon>
        <taxon>Serratia</taxon>
    </lineage>
</organism>
<dbReference type="EMBL" id="LR134117">
    <property type="protein sequence ID" value="VDZ64798.1"/>
    <property type="molecule type" value="Genomic_DNA"/>
</dbReference>
<evidence type="ECO:0000313" key="1">
    <source>
        <dbReference type="EMBL" id="VDZ64798.1"/>
    </source>
</evidence>